<protein>
    <submittedName>
        <fullName evidence="5">Macrophage-expressed gene 1 protein-like</fullName>
    </submittedName>
</protein>
<dbReference type="InterPro" id="IPR020864">
    <property type="entry name" value="MACPF"/>
</dbReference>
<dbReference type="InParanoid" id="A0A1S3HY29"/>
<dbReference type="AlphaFoldDB" id="A0A1S3HY29"/>
<dbReference type="InterPro" id="IPR039707">
    <property type="entry name" value="MPEG1"/>
</dbReference>
<evidence type="ECO:0000259" key="3">
    <source>
        <dbReference type="PROSITE" id="PS51412"/>
    </source>
</evidence>
<dbReference type="KEGG" id="lak:106159260"/>
<accession>A0A1S3HY29</accession>
<keyword evidence="1" id="KW-0472">Membrane</keyword>
<organism evidence="4 5">
    <name type="scientific">Lingula anatina</name>
    <name type="common">Brachiopod</name>
    <name type="synonym">Lingula unguis</name>
    <dbReference type="NCBI Taxonomy" id="7574"/>
    <lineage>
        <taxon>Eukaryota</taxon>
        <taxon>Metazoa</taxon>
        <taxon>Spiralia</taxon>
        <taxon>Lophotrochozoa</taxon>
        <taxon>Brachiopoda</taxon>
        <taxon>Linguliformea</taxon>
        <taxon>Lingulata</taxon>
        <taxon>Lingulida</taxon>
        <taxon>Linguloidea</taxon>
        <taxon>Lingulidae</taxon>
        <taxon>Lingula</taxon>
    </lineage>
</organism>
<dbReference type="Pfam" id="PF01823">
    <property type="entry name" value="MACPF"/>
    <property type="match status" value="1"/>
</dbReference>
<dbReference type="GO" id="GO:0030670">
    <property type="term" value="C:phagocytic vesicle membrane"/>
    <property type="evidence" value="ECO:0007669"/>
    <property type="project" value="UniProtKB-SubCell"/>
</dbReference>
<dbReference type="RefSeq" id="XP_013390935.1">
    <property type="nucleotide sequence ID" value="XM_013535481.1"/>
</dbReference>
<evidence type="ECO:0000313" key="4">
    <source>
        <dbReference type="Proteomes" id="UP000085678"/>
    </source>
</evidence>
<dbReference type="PANTHER" id="PTHR31463:SF1">
    <property type="entry name" value="MACROPHAGE-EXPRESSED GENE 1 PROTEIN"/>
    <property type="match status" value="1"/>
</dbReference>
<dbReference type="GO" id="GO:0045087">
    <property type="term" value="P:innate immune response"/>
    <property type="evidence" value="ECO:0007669"/>
    <property type="project" value="UniProtKB-KW"/>
</dbReference>
<dbReference type="SMART" id="SM00457">
    <property type="entry name" value="MACPF"/>
    <property type="match status" value="1"/>
</dbReference>
<feature type="domain" description="MACPF" evidence="3">
    <location>
        <begin position="31"/>
        <end position="361"/>
    </location>
</feature>
<dbReference type="Proteomes" id="UP000085678">
    <property type="component" value="Unplaced"/>
</dbReference>
<keyword evidence="1" id="KW-0812">Transmembrane</keyword>
<gene>
    <name evidence="5" type="primary">LOC106159260</name>
</gene>
<keyword evidence="4" id="KW-1185">Reference proteome</keyword>
<evidence type="ECO:0000256" key="1">
    <source>
        <dbReference type="SAM" id="Phobius"/>
    </source>
</evidence>
<dbReference type="PANTHER" id="PTHR31463">
    <property type="entry name" value="MACROPHAGE-EXPRESSED GENE 1 PROTEIN"/>
    <property type="match status" value="1"/>
</dbReference>
<dbReference type="CDD" id="cd22579">
    <property type="entry name" value="MPEG1_P2"/>
    <property type="match status" value="1"/>
</dbReference>
<keyword evidence="1" id="KW-1133">Transmembrane helix</keyword>
<feature type="signal peptide" evidence="2">
    <location>
        <begin position="1"/>
        <end position="25"/>
    </location>
</feature>
<dbReference type="OrthoDB" id="5950457at2759"/>
<sequence length="677" mass="74958">MLSVCTYVIFVAFSAVPWELGYVVAVEMTPTVIKNKVQGFEYGDPQNCPQQTVDMLEVIPRNGWDNLRNVDMGPVMALNYSKCRLTLDRKFMIPDNMYAVPLKKSNVEMTSELYTHFLNYTDVTSSSINLEAHAWWTFGSISGSFSRSYQNSKMHSTEDKSVLSRAQLRYVLYKIHSQPDPQLHPNFKDRLLEIASYIQKGDKDSVTYLSELLVRDYGTHFVTGIDAGGAIIQEDHLDSSYVKNMDHDRSTIKASASASLFGLIGASGSYTHTVKHDQLEKYLRSRVSFHIKTLGGPPFRSNFTLDQWVDDLQNNLVAVDRKGDPLYYIITTGALPELPLDTVRDLADSVQKAVKSYYLYNVYRGCTSVDSPNFSYIANFDDNTCVNPSTNFTFGSVYQTCSGGLCSPGDSLVNQKTGTFSCPPQYTAVLLDEGKLHQCHQECNHFLFITYGCHDVCKDRNYQIYWCAATGEVEQESGFLFGGTYTASADNPLTQGKSCPDHFTAIKLGVPLPIYICVNDDYELGFRYAIPFAGFFSCSSGNPLAISPHTPYLHNRSVVGATLGSAAITPLWPKRCPHGYSQHLLAINEGCEINYCVKAHALTPNALPIIRRPPFQSKPMEPSESASRSSETGLTVVVAVLGTALCGVIVGLIAFAVVRRRRLSSASADEHGALASE</sequence>
<feature type="chain" id="PRO_5010244562" evidence="2">
    <location>
        <begin position="26"/>
        <end position="677"/>
    </location>
</feature>
<evidence type="ECO:0000313" key="5">
    <source>
        <dbReference type="RefSeq" id="XP_013390935.1"/>
    </source>
</evidence>
<proteinExistence type="predicted"/>
<feature type="transmembrane region" description="Helical" evidence="1">
    <location>
        <begin position="633"/>
        <end position="658"/>
    </location>
</feature>
<name>A0A1S3HY29_LINAN</name>
<dbReference type="PROSITE" id="PS51412">
    <property type="entry name" value="MACPF_2"/>
    <property type="match status" value="1"/>
</dbReference>
<reference evidence="5" key="1">
    <citation type="submission" date="2025-08" db="UniProtKB">
        <authorList>
            <consortium name="RefSeq"/>
        </authorList>
    </citation>
    <scope>IDENTIFICATION</scope>
    <source>
        <tissue evidence="5">Gonads</tissue>
    </source>
</reference>
<keyword evidence="2" id="KW-0732">Signal</keyword>
<dbReference type="OMA" id="RVQARYH"/>
<dbReference type="GO" id="GO:0002250">
    <property type="term" value="P:adaptive immune response"/>
    <property type="evidence" value="ECO:0007669"/>
    <property type="project" value="UniProtKB-KW"/>
</dbReference>
<dbReference type="GeneID" id="106159260"/>
<evidence type="ECO:0000256" key="2">
    <source>
        <dbReference type="SAM" id="SignalP"/>
    </source>
</evidence>